<feature type="region of interest" description="Disordered" evidence="1">
    <location>
        <begin position="1"/>
        <end position="20"/>
    </location>
</feature>
<keyword evidence="2" id="KW-1185">Reference proteome</keyword>
<evidence type="ECO:0000313" key="2">
    <source>
        <dbReference type="Proteomes" id="UP000095280"/>
    </source>
</evidence>
<reference evidence="3" key="1">
    <citation type="submission" date="2016-11" db="UniProtKB">
        <authorList>
            <consortium name="WormBaseParasite"/>
        </authorList>
    </citation>
    <scope>IDENTIFICATION</scope>
</reference>
<feature type="compositionally biased region" description="Gly residues" evidence="1">
    <location>
        <begin position="439"/>
        <end position="449"/>
    </location>
</feature>
<feature type="region of interest" description="Disordered" evidence="1">
    <location>
        <begin position="340"/>
        <end position="392"/>
    </location>
</feature>
<dbReference type="WBParaSite" id="maker-unitig_35964-snap-gene-0.2-mRNA-1">
    <property type="protein sequence ID" value="maker-unitig_35964-snap-gene-0.2-mRNA-1"/>
    <property type="gene ID" value="maker-unitig_35964-snap-gene-0.2"/>
</dbReference>
<evidence type="ECO:0000313" key="3">
    <source>
        <dbReference type="WBParaSite" id="maker-unitig_35964-snap-gene-0.2-mRNA-1"/>
    </source>
</evidence>
<name>A0A1I8FJ07_9PLAT</name>
<organism evidence="2 3">
    <name type="scientific">Macrostomum lignano</name>
    <dbReference type="NCBI Taxonomy" id="282301"/>
    <lineage>
        <taxon>Eukaryota</taxon>
        <taxon>Metazoa</taxon>
        <taxon>Spiralia</taxon>
        <taxon>Lophotrochozoa</taxon>
        <taxon>Platyhelminthes</taxon>
        <taxon>Rhabditophora</taxon>
        <taxon>Macrostomorpha</taxon>
        <taxon>Macrostomida</taxon>
        <taxon>Macrostomidae</taxon>
        <taxon>Macrostomum</taxon>
    </lineage>
</organism>
<feature type="compositionally biased region" description="Low complexity" evidence="1">
    <location>
        <begin position="340"/>
        <end position="357"/>
    </location>
</feature>
<dbReference type="AlphaFoldDB" id="A0A1I8FJ07"/>
<dbReference type="Proteomes" id="UP000095280">
    <property type="component" value="Unplaced"/>
</dbReference>
<evidence type="ECO:0000256" key="1">
    <source>
        <dbReference type="SAM" id="MobiDB-lite"/>
    </source>
</evidence>
<protein>
    <submittedName>
        <fullName evidence="3">Tyrosine-protein phosphatase domain-containing protein</fullName>
    </submittedName>
</protein>
<accession>A0A1I8FJ07</accession>
<sequence length="449" mass="48792">MVNERLKKSKHCRSPGSRCTPATGLSEEALGRPGLQFSGLLLISEDDSAFTDINTASRLREKSCSIVGRSTGWASVAQRARIPQMQFYVLVVVLTGGPQALSYVRECLTRLICADLRLERGLFARLSRPGLADNPPYVPTVDSRCLKTSFLLMTSKTDKYFAILAILDKSSPAYRSDPERRALMDQLMSYKNCRVDEVFVCQLDCNSCMAPVTYAVPPVGITCSPYLMLSYSCFFTAGPSRIAVMHFADAGDRHSTALAVIALGVQVYAAFINDWIVHVETVPHGPLRDTQFLQLVRPDLRSLVLHGRRRLLCALRRRFCRLRPVSRRCQHRWQHSLKPDVAASASTADSASAEAEVPSTSAEELEAEPADDSLTGWDGWDTDLDAGSPMSIESDGEEVALEAAVGVGEAPEPGLVIGGGFPRGPRTPSESSADDQAAGCGGTVQGYPC</sequence>
<proteinExistence type="predicted"/>
<feature type="region of interest" description="Disordered" evidence="1">
    <location>
        <begin position="410"/>
        <end position="449"/>
    </location>
</feature>